<proteinExistence type="predicted"/>
<accession>A0A0E0EIT6</accession>
<evidence type="ECO:0000313" key="2">
    <source>
        <dbReference type="EnsemblPlants" id="OMERI08G05190.1"/>
    </source>
</evidence>
<dbReference type="EnsemblPlants" id="OMERI08G05190.1">
    <property type="protein sequence ID" value="OMERI08G05190.1"/>
    <property type="gene ID" value="OMERI08G05190"/>
</dbReference>
<protein>
    <submittedName>
        <fullName evidence="2">Uncharacterized protein</fullName>
    </submittedName>
</protein>
<evidence type="ECO:0000313" key="3">
    <source>
        <dbReference type="Proteomes" id="UP000008021"/>
    </source>
</evidence>
<feature type="region of interest" description="Disordered" evidence="1">
    <location>
        <begin position="1"/>
        <end position="63"/>
    </location>
</feature>
<feature type="region of interest" description="Disordered" evidence="1">
    <location>
        <begin position="123"/>
        <end position="148"/>
    </location>
</feature>
<feature type="region of interest" description="Disordered" evidence="1">
    <location>
        <begin position="76"/>
        <end position="107"/>
    </location>
</feature>
<sequence length="148" mass="16209">MSGAPTTSSTTSVGPDASLEPESESESRVPNIGTEDPCQNAVQILEDNFSQATVRPKGSHHVRSCPWKVFARSLEKDKKQCPGSNQAPSQSTDKKDGTLQPNSGANRTVIWKMDNGRTMIITGSEFTPEDAARIPKHQRRRNTFRGAR</sequence>
<dbReference type="Proteomes" id="UP000008021">
    <property type="component" value="Chromosome 8"/>
</dbReference>
<feature type="compositionally biased region" description="Polar residues" evidence="1">
    <location>
        <begin position="1"/>
        <end position="13"/>
    </location>
</feature>
<feature type="compositionally biased region" description="Basic residues" evidence="1">
    <location>
        <begin position="134"/>
        <end position="148"/>
    </location>
</feature>
<dbReference type="HOGENOM" id="CLU_147664_0_0_1"/>
<reference evidence="2" key="2">
    <citation type="submission" date="2018-05" db="EMBL/GenBank/DDBJ databases">
        <title>OmerRS3 (Oryza meridionalis Reference Sequence Version 3).</title>
        <authorList>
            <person name="Zhang J."/>
            <person name="Kudrna D."/>
            <person name="Lee S."/>
            <person name="Talag J."/>
            <person name="Welchert J."/>
            <person name="Wing R.A."/>
        </authorList>
    </citation>
    <scope>NUCLEOTIDE SEQUENCE [LARGE SCALE GENOMIC DNA]</scope>
    <source>
        <strain evidence="2">cv. OR44</strain>
    </source>
</reference>
<dbReference type="AlphaFoldDB" id="A0A0E0EIT6"/>
<dbReference type="Gramene" id="OMERI08G05190.1">
    <property type="protein sequence ID" value="OMERI08G05190.1"/>
    <property type="gene ID" value="OMERI08G05190"/>
</dbReference>
<organism evidence="2">
    <name type="scientific">Oryza meridionalis</name>
    <dbReference type="NCBI Taxonomy" id="40149"/>
    <lineage>
        <taxon>Eukaryota</taxon>
        <taxon>Viridiplantae</taxon>
        <taxon>Streptophyta</taxon>
        <taxon>Embryophyta</taxon>
        <taxon>Tracheophyta</taxon>
        <taxon>Spermatophyta</taxon>
        <taxon>Magnoliopsida</taxon>
        <taxon>Liliopsida</taxon>
        <taxon>Poales</taxon>
        <taxon>Poaceae</taxon>
        <taxon>BOP clade</taxon>
        <taxon>Oryzoideae</taxon>
        <taxon>Oryzeae</taxon>
        <taxon>Oryzinae</taxon>
        <taxon>Oryza</taxon>
    </lineage>
</organism>
<name>A0A0E0EIT6_9ORYZ</name>
<feature type="compositionally biased region" description="Polar residues" evidence="1">
    <location>
        <begin position="82"/>
        <end position="91"/>
    </location>
</feature>
<evidence type="ECO:0000256" key="1">
    <source>
        <dbReference type="SAM" id="MobiDB-lite"/>
    </source>
</evidence>
<keyword evidence="3" id="KW-1185">Reference proteome</keyword>
<reference evidence="2" key="1">
    <citation type="submission" date="2015-04" db="UniProtKB">
        <authorList>
            <consortium name="EnsemblPlants"/>
        </authorList>
    </citation>
    <scope>IDENTIFICATION</scope>
</reference>